<keyword evidence="5" id="KW-1185">Reference proteome</keyword>
<dbReference type="InterPro" id="IPR029063">
    <property type="entry name" value="SAM-dependent_MTases_sf"/>
</dbReference>
<reference evidence="5" key="1">
    <citation type="submission" date="2009-09" db="EMBL/GenBank/DDBJ databases">
        <title>The complete genome of Kribbella flavida DSM 17836.</title>
        <authorList>
            <consortium name="US DOE Joint Genome Institute (JGI-PGF)"/>
            <person name="Lucas S."/>
            <person name="Copeland A."/>
            <person name="Lapidus A."/>
            <person name="Glavina del Rio T."/>
            <person name="Dalin E."/>
            <person name="Tice H."/>
            <person name="Bruce D."/>
            <person name="Goodwin L."/>
            <person name="Pitluck S."/>
            <person name="Kyrpides N."/>
            <person name="Mavromatis K."/>
            <person name="Ivanova N."/>
            <person name="Saunders E."/>
            <person name="Brettin T."/>
            <person name="Detter J.C."/>
            <person name="Han C."/>
            <person name="Larimer F."/>
            <person name="Land M."/>
            <person name="Hauser L."/>
            <person name="Markowitz V."/>
            <person name="Cheng J.-F."/>
            <person name="Hugenholtz P."/>
            <person name="Woyke T."/>
            <person name="Wu D."/>
            <person name="Pukall R."/>
            <person name="Klenk H.-P."/>
            <person name="Eisen J.A."/>
        </authorList>
    </citation>
    <scope>NUCLEOTIDE SEQUENCE [LARGE SCALE GENOMIC DNA]</scope>
    <source>
        <strain evidence="5">DSM 17836 / JCM 10339 / NBRC 14399</strain>
    </source>
</reference>
<name>D2PQP8_KRIFD</name>
<dbReference type="STRING" id="479435.Kfla_1937"/>
<dbReference type="CDD" id="cd02440">
    <property type="entry name" value="AdoMet_MTases"/>
    <property type="match status" value="1"/>
</dbReference>
<organism evidence="4 5">
    <name type="scientific">Kribbella flavida (strain DSM 17836 / JCM 10339 / NBRC 14399)</name>
    <dbReference type="NCBI Taxonomy" id="479435"/>
    <lineage>
        <taxon>Bacteria</taxon>
        <taxon>Bacillati</taxon>
        <taxon>Actinomycetota</taxon>
        <taxon>Actinomycetes</taxon>
        <taxon>Propionibacteriales</taxon>
        <taxon>Kribbellaceae</taxon>
        <taxon>Kribbella</taxon>
    </lineage>
</organism>
<dbReference type="Gene3D" id="3.40.50.150">
    <property type="entry name" value="Vaccinia Virus protein VP39"/>
    <property type="match status" value="1"/>
</dbReference>
<dbReference type="OrthoDB" id="7062303at2"/>
<sequence length="203" mass="22107">MDPKEVVRRGYDVLSHRYRADDAGEADYAPWIAGLLERLPERADVLDLGCGNGVPMARALVNAGHAVTGVDLSEVQVERARRLVPRASFLQGDATAVEFPTAAFDAVVCLYALIHVPLDEQQPLVRRVAGWLRPGGSLLATTGDTAWTGSEQGWLGGDATMWWSHADRATYRAWFTAAGLEVVTEGFQPEGDSGHAVFWCRKS</sequence>
<keyword evidence="1 4" id="KW-0489">Methyltransferase</keyword>
<evidence type="ECO:0000313" key="5">
    <source>
        <dbReference type="Proteomes" id="UP000007967"/>
    </source>
</evidence>
<keyword evidence="2 4" id="KW-0808">Transferase</keyword>
<dbReference type="Proteomes" id="UP000007967">
    <property type="component" value="Chromosome"/>
</dbReference>
<proteinExistence type="predicted"/>
<accession>D2PQP8</accession>
<evidence type="ECO:0000313" key="4">
    <source>
        <dbReference type="EMBL" id="ADB31031.1"/>
    </source>
</evidence>
<reference evidence="4 5" key="2">
    <citation type="journal article" date="2010" name="Stand. Genomic Sci.">
        <title>Complete genome sequence of Kribbella flavida type strain (IFO 14399).</title>
        <authorList>
            <person name="Pukall R."/>
            <person name="Lapidus A."/>
            <person name="Glavina Del Rio T."/>
            <person name="Copeland A."/>
            <person name="Tice H."/>
            <person name="Cheng J.-F."/>
            <person name="Lucas S."/>
            <person name="Chen F."/>
            <person name="Nolan M."/>
            <person name="LaButti K."/>
            <person name="Pati A."/>
            <person name="Ivanova N."/>
            <person name="Mavrommatis K."/>
            <person name="Mikhailova N."/>
            <person name="Pitluck S."/>
            <person name="Bruce D."/>
            <person name="Goodwin L."/>
            <person name="Land M."/>
            <person name="Hauser L."/>
            <person name="Chang Y.-J."/>
            <person name="Jeffries C.D."/>
            <person name="Chen A."/>
            <person name="Palaniappan K."/>
            <person name="Chain P."/>
            <person name="Rohde M."/>
            <person name="Goeker M."/>
            <person name="Bristow J."/>
            <person name="Eisen J.A."/>
            <person name="Markowitz V."/>
            <person name="Hugenholtz P."/>
            <person name="Kyrpides N.C."/>
            <person name="Klenk H.-P."/>
            <person name="Brettin T."/>
        </authorList>
    </citation>
    <scope>NUCLEOTIDE SEQUENCE [LARGE SCALE GENOMIC DNA]</scope>
    <source>
        <strain evidence="5">DSM 17836 / JCM 10339 / NBRC 14399</strain>
    </source>
</reference>
<evidence type="ECO:0000259" key="3">
    <source>
        <dbReference type="Pfam" id="PF13649"/>
    </source>
</evidence>
<dbReference type="EMBL" id="CP001736">
    <property type="protein sequence ID" value="ADB31031.1"/>
    <property type="molecule type" value="Genomic_DNA"/>
</dbReference>
<dbReference type="KEGG" id="kfl:Kfla_1937"/>
<protein>
    <submittedName>
        <fullName evidence="4">Methyltransferase type 11</fullName>
    </submittedName>
</protein>
<dbReference type="Pfam" id="PF13649">
    <property type="entry name" value="Methyltransf_25"/>
    <property type="match status" value="1"/>
</dbReference>
<dbReference type="PANTHER" id="PTHR43861:SF1">
    <property type="entry name" value="TRANS-ACONITATE 2-METHYLTRANSFERASE"/>
    <property type="match status" value="1"/>
</dbReference>
<dbReference type="AlphaFoldDB" id="D2PQP8"/>
<gene>
    <name evidence="4" type="ordered locus">Kfla_1937</name>
</gene>
<dbReference type="GO" id="GO:0008168">
    <property type="term" value="F:methyltransferase activity"/>
    <property type="evidence" value="ECO:0007669"/>
    <property type="project" value="UniProtKB-KW"/>
</dbReference>
<dbReference type="HOGENOM" id="CLU_060397_2_0_11"/>
<evidence type="ECO:0000256" key="1">
    <source>
        <dbReference type="ARBA" id="ARBA00022603"/>
    </source>
</evidence>
<dbReference type="RefSeq" id="WP_012919587.1">
    <property type="nucleotide sequence ID" value="NC_013729.1"/>
</dbReference>
<dbReference type="GO" id="GO:0032259">
    <property type="term" value="P:methylation"/>
    <property type="evidence" value="ECO:0007669"/>
    <property type="project" value="UniProtKB-KW"/>
</dbReference>
<dbReference type="PANTHER" id="PTHR43861">
    <property type="entry name" value="TRANS-ACONITATE 2-METHYLTRANSFERASE-RELATED"/>
    <property type="match status" value="1"/>
</dbReference>
<dbReference type="SUPFAM" id="SSF53335">
    <property type="entry name" value="S-adenosyl-L-methionine-dependent methyltransferases"/>
    <property type="match status" value="1"/>
</dbReference>
<dbReference type="eggNOG" id="COG2226">
    <property type="taxonomic scope" value="Bacteria"/>
</dbReference>
<evidence type="ECO:0000256" key="2">
    <source>
        <dbReference type="ARBA" id="ARBA00022679"/>
    </source>
</evidence>
<feature type="domain" description="Methyltransferase" evidence="3">
    <location>
        <begin position="45"/>
        <end position="136"/>
    </location>
</feature>
<dbReference type="InterPro" id="IPR041698">
    <property type="entry name" value="Methyltransf_25"/>
</dbReference>